<accession>A0ABR7RRB6</accession>
<evidence type="ECO:0000313" key="2">
    <source>
        <dbReference type="EMBL" id="MBC9208898.1"/>
    </source>
</evidence>
<gene>
    <name evidence="2" type="ORF">IBL26_18775</name>
</gene>
<comment type="caution">
    <text evidence="2">The sequence shown here is derived from an EMBL/GenBank/DDBJ whole genome shotgun (WGS) entry which is preliminary data.</text>
</comment>
<proteinExistence type="predicted"/>
<keyword evidence="3" id="KW-1185">Reference proteome</keyword>
<organism evidence="2 3">
    <name type="scientific">Teichococcus aerophilus</name>
    <dbReference type="NCBI Taxonomy" id="1224513"/>
    <lineage>
        <taxon>Bacteria</taxon>
        <taxon>Pseudomonadati</taxon>
        <taxon>Pseudomonadota</taxon>
        <taxon>Alphaproteobacteria</taxon>
        <taxon>Acetobacterales</taxon>
        <taxon>Roseomonadaceae</taxon>
        <taxon>Roseomonas</taxon>
    </lineage>
</organism>
<dbReference type="Proteomes" id="UP000626026">
    <property type="component" value="Unassembled WGS sequence"/>
</dbReference>
<name>A0ABR7RRB6_9PROT</name>
<evidence type="ECO:0000256" key="1">
    <source>
        <dbReference type="SAM" id="MobiDB-lite"/>
    </source>
</evidence>
<protein>
    <submittedName>
        <fullName evidence="2">Uncharacterized protein</fullName>
    </submittedName>
</protein>
<sequence>MSGVGNELRNDSSAEWMRAQLAELGETQAGLARFLKRNGDDREITNIERSIRRMTAGDARVSGEMRAILGILRKRRQRAVQAAEKLGWQEREDGSFAATTHDGFSVLVKPHSGGRWSSRVMHSSGGEVVHRPSTDTLDKAKAVAVSMLDEARREPSEEH</sequence>
<reference evidence="2 3" key="1">
    <citation type="journal article" date="2013" name="Int. J. Syst. Evol. Microbiol.">
        <title>Roseomonas aerophila sp. nov., isolated from air.</title>
        <authorList>
            <person name="Kim S.J."/>
            <person name="Weon H.Y."/>
            <person name="Ahn J.H."/>
            <person name="Hong S.B."/>
            <person name="Seok S.J."/>
            <person name="Whang K.S."/>
            <person name="Kwon S.W."/>
        </authorList>
    </citation>
    <scope>NUCLEOTIDE SEQUENCE [LARGE SCALE GENOMIC DNA]</scope>
    <source>
        <strain evidence="2 3">NBRC 108923</strain>
    </source>
</reference>
<evidence type="ECO:0000313" key="3">
    <source>
        <dbReference type="Proteomes" id="UP000626026"/>
    </source>
</evidence>
<dbReference type="RefSeq" id="WP_187786048.1">
    <property type="nucleotide sequence ID" value="NZ_JACTVA010000041.1"/>
</dbReference>
<feature type="region of interest" description="Disordered" evidence="1">
    <location>
        <begin position="115"/>
        <end position="136"/>
    </location>
</feature>
<dbReference type="EMBL" id="JACTVA010000041">
    <property type="protein sequence ID" value="MBC9208898.1"/>
    <property type="molecule type" value="Genomic_DNA"/>
</dbReference>